<dbReference type="SUPFAM" id="SSF53187">
    <property type="entry name" value="Zn-dependent exopeptidases"/>
    <property type="match status" value="1"/>
</dbReference>
<name>A0ABP9FB80_9ACTN</name>
<keyword evidence="1" id="KW-0479">Metal-binding</keyword>
<sequence>MVSELARLLQEIMDVESVSGNERALADLVERRMAASPHLEVFRDGDCVVARTALGRAERVVIAGHLDTVPVAGNLPSRLVEHSDGVRVWGRGACDMKGGVAVMLALAGELSAPNRDVTWIFYDHEEVEATRNGLGRLSRNRPDLIEADFAVLMEPTSALIEGGCQGTIRVELTTTGSAAHSARAWMGHNAIHDLAPALQTLAGYRSAEVEVDGLVYREGLNAVGVSGGMAANVIPPEATLTINYRFAPDKSGDEALALLGQWFAGYDLKVTDLSPAARPGLTLPLAREFVEAIGVPAGPKYGWTDVARFSALGVPAVNYGPGDPAYAHRDDEFCPVSDLEKCAAGLTRWLTAPEEAQS</sequence>
<dbReference type="InterPro" id="IPR011650">
    <property type="entry name" value="Peptidase_M20_dimer"/>
</dbReference>
<dbReference type="Pfam" id="PF07687">
    <property type="entry name" value="M20_dimer"/>
    <property type="match status" value="1"/>
</dbReference>
<proteinExistence type="predicted"/>
<dbReference type="EC" id="3.5.1.18" evidence="3"/>
<keyword evidence="6" id="KW-1185">Reference proteome</keyword>
<evidence type="ECO:0000256" key="2">
    <source>
        <dbReference type="ARBA" id="ARBA00022801"/>
    </source>
</evidence>
<dbReference type="EMBL" id="BAABLV010000020">
    <property type="protein sequence ID" value="GAA4897065.1"/>
    <property type="molecule type" value="Genomic_DNA"/>
</dbReference>
<dbReference type="InterPro" id="IPR050072">
    <property type="entry name" value="Peptidase_M20A"/>
</dbReference>
<feature type="domain" description="Peptidase M20 dimerisation" evidence="4">
    <location>
        <begin position="166"/>
        <end position="263"/>
    </location>
</feature>
<evidence type="ECO:0000256" key="3">
    <source>
        <dbReference type="NCBIfam" id="TIGR01900"/>
    </source>
</evidence>
<dbReference type="Gene3D" id="3.30.70.360">
    <property type="match status" value="1"/>
</dbReference>
<reference evidence="6" key="1">
    <citation type="journal article" date="2019" name="Int. J. Syst. Evol. Microbiol.">
        <title>The Global Catalogue of Microorganisms (GCM) 10K type strain sequencing project: providing services to taxonomists for standard genome sequencing and annotation.</title>
        <authorList>
            <consortium name="The Broad Institute Genomics Platform"/>
            <consortium name="The Broad Institute Genome Sequencing Center for Infectious Disease"/>
            <person name="Wu L."/>
            <person name="Ma J."/>
        </authorList>
    </citation>
    <scope>NUCLEOTIDE SEQUENCE [LARGE SCALE GENOMIC DNA]</scope>
    <source>
        <strain evidence="6">JCM 19125</strain>
    </source>
</reference>
<dbReference type="SUPFAM" id="SSF55031">
    <property type="entry name" value="Bacterial exopeptidase dimerisation domain"/>
    <property type="match status" value="1"/>
</dbReference>
<dbReference type="PANTHER" id="PTHR43808">
    <property type="entry name" value="ACETYLORNITHINE DEACETYLASE"/>
    <property type="match status" value="1"/>
</dbReference>
<evidence type="ECO:0000256" key="1">
    <source>
        <dbReference type="ARBA" id="ARBA00022723"/>
    </source>
</evidence>
<dbReference type="Pfam" id="PF01546">
    <property type="entry name" value="Peptidase_M20"/>
    <property type="match status" value="1"/>
</dbReference>
<evidence type="ECO:0000313" key="6">
    <source>
        <dbReference type="Proteomes" id="UP001501521"/>
    </source>
</evidence>
<evidence type="ECO:0000313" key="5">
    <source>
        <dbReference type="EMBL" id="GAA4897065.1"/>
    </source>
</evidence>
<dbReference type="PANTHER" id="PTHR43808:SF31">
    <property type="entry name" value="N-ACETYL-L-CITRULLINE DEACETYLASE"/>
    <property type="match status" value="1"/>
</dbReference>
<comment type="caution">
    <text evidence="5">The sequence shown here is derived from an EMBL/GenBank/DDBJ whole genome shotgun (WGS) entry which is preliminary data.</text>
</comment>
<dbReference type="Proteomes" id="UP001501521">
    <property type="component" value="Unassembled WGS sequence"/>
</dbReference>
<evidence type="ECO:0000259" key="4">
    <source>
        <dbReference type="Pfam" id="PF07687"/>
    </source>
</evidence>
<dbReference type="RefSeq" id="WP_345580920.1">
    <property type="nucleotide sequence ID" value="NZ_BAABLV010000020.1"/>
</dbReference>
<keyword evidence="2" id="KW-0378">Hydrolase</keyword>
<dbReference type="InterPro" id="IPR010174">
    <property type="entry name" value="Succinyl-DAP_deSuclase_DapE"/>
</dbReference>
<dbReference type="InterPro" id="IPR002933">
    <property type="entry name" value="Peptidase_M20"/>
</dbReference>
<gene>
    <name evidence="5" type="primary">dapE</name>
    <name evidence="5" type="ORF">GCM10025789_13660</name>
</gene>
<accession>A0ABP9FB80</accession>
<dbReference type="Gene3D" id="3.40.630.10">
    <property type="entry name" value="Zn peptidases"/>
    <property type="match status" value="1"/>
</dbReference>
<organism evidence="5 6">
    <name type="scientific">Tessaracoccus lubricantis</name>
    <dbReference type="NCBI Taxonomy" id="545543"/>
    <lineage>
        <taxon>Bacteria</taxon>
        <taxon>Bacillati</taxon>
        <taxon>Actinomycetota</taxon>
        <taxon>Actinomycetes</taxon>
        <taxon>Propionibacteriales</taxon>
        <taxon>Propionibacteriaceae</taxon>
        <taxon>Tessaracoccus</taxon>
    </lineage>
</organism>
<protein>
    <recommendedName>
        <fullName evidence="3">Succinyl-diaminopimelate desuccinylase</fullName>
        <ecNumber evidence="3">3.5.1.18</ecNumber>
    </recommendedName>
</protein>
<dbReference type="InterPro" id="IPR036264">
    <property type="entry name" value="Bact_exopeptidase_dim_dom"/>
</dbReference>
<dbReference type="NCBIfam" id="TIGR01900">
    <property type="entry name" value="dapE-gram_pos"/>
    <property type="match status" value="1"/>
</dbReference>